<feature type="compositionally biased region" description="Polar residues" evidence="1">
    <location>
        <begin position="40"/>
        <end position="52"/>
    </location>
</feature>
<evidence type="ECO:0000313" key="2">
    <source>
        <dbReference type="EMBL" id="KAF5832297.1"/>
    </source>
</evidence>
<feature type="compositionally biased region" description="Acidic residues" evidence="1">
    <location>
        <begin position="88"/>
        <end position="101"/>
    </location>
</feature>
<dbReference type="EMBL" id="MU069883">
    <property type="protein sequence ID" value="KAF5832297.1"/>
    <property type="molecule type" value="Genomic_DNA"/>
</dbReference>
<reference evidence="2" key="1">
    <citation type="submission" date="2017-08" db="EMBL/GenBank/DDBJ databases">
        <authorList>
            <person name="Polle J.E."/>
            <person name="Barry K."/>
            <person name="Cushman J."/>
            <person name="Schmutz J."/>
            <person name="Tran D."/>
            <person name="Hathwaick L.T."/>
            <person name="Yim W.C."/>
            <person name="Jenkins J."/>
            <person name="Mckie-Krisberg Z.M."/>
            <person name="Prochnik S."/>
            <person name="Lindquist E."/>
            <person name="Dockter R.B."/>
            <person name="Adam C."/>
            <person name="Molina H."/>
            <person name="Bunkerborg J."/>
            <person name="Jin E."/>
            <person name="Buchheim M."/>
            <person name="Magnuson J."/>
        </authorList>
    </citation>
    <scope>NUCLEOTIDE SEQUENCE</scope>
    <source>
        <strain evidence="2">CCAP 19/18</strain>
    </source>
</reference>
<protein>
    <recommendedName>
        <fullName evidence="4">Encoded protein</fullName>
    </recommendedName>
</protein>
<proteinExistence type="predicted"/>
<dbReference type="Proteomes" id="UP000815325">
    <property type="component" value="Unassembled WGS sequence"/>
</dbReference>
<feature type="region of interest" description="Disordered" evidence="1">
    <location>
        <begin position="33"/>
        <end position="101"/>
    </location>
</feature>
<organism evidence="2 3">
    <name type="scientific">Dunaliella salina</name>
    <name type="common">Green alga</name>
    <name type="synonym">Protococcus salinus</name>
    <dbReference type="NCBI Taxonomy" id="3046"/>
    <lineage>
        <taxon>Eukaryota</taxon>
        <taxon>Viridiplantae</taxon>
        <taxon>Chlorophyta</taxon>
        <taxon>core chlorophytes</taxon>
        <taxon>Chlorophyceae</taxon>
        <taxon>CS clade</taxon>
        <taxon>Chlamydomonadales</taxon>
        <taxon>Dunaliellaceae</taxon>
        <taxon>Dunaliella</taxon>
    </lineage>
</organism>
<accession>A0ABQ7GCH0</accession>
<gene>
    <name evidence="2" type="ORF">DUNSADRAFT_11834</name>
</gene>
<evidence type="ECO:0000256" key="1">
    <source>
        <dbReference type="SAM" id="MobiDB-lite"/>
    </source>
</evidence>
<feature type="compositionally biased region" description="Acidic residues" evidence="1">
    <location>
        <begin position="53"/>
        <end position="64"/>
    </location>
</feature>
<keyword evidence="3" id="KW-1185">Reference proteome</keyword>
<evidence type="ECO:0008006" key="4">
    <source>
        <dbReference type="Google" id="ProtNLM"/>
    </source>
</evidence>
<sequence>MQAHSAWHAAGRGTLVDRWRFLLAGKEALMQAGVEAPRSLSHTSEVGETSTSDTEEHEVQEVEEAPATTPRKASRQDNKCEADPDYAASEEEEEEGGCASG</sequence>
<comment type="caution">
    <text evidence="2">The sequence shown here is derived from an EMBL/GenBank/DDBJ whole genome shotgun (WGS) entry which is preliminary data.</text>
</comment>
<name>A0ABQ7GCH0_DUNSA</name>
<evidence type="ECO:0000313" key="3">
    <source>
        <dbReference type="Proteomes" id="UP000815325"/>
    </source>
</evidence>